<dbReference type="Proteomes" id="UP000327236">
    <property type="component" value="Unassembled WGS sequence"/>
</dbReference>
<sequence>MDYLANIKALLMLQDSAKDDLINVIIDNTKRALRVRLGLSASDEVPDELSYIVVEVSVRRYNRLKNEGMASYSQEGESITFNSNDFADFEEDIKAWKDKNNKANEVRFINPYARALSNQASGRASGRLLNDFSN</sequence>
<protein>
    <submittedName>
        <fullName evidence="1">Phage head-tail connector protein</fullName>
    </submittedName>
</protein>
<comment type="caution">
    <text evidence="1">The sequence shown here is derived from an EMBL/GenBank/DDBJ whole genome shotgun (WGS) entry which is preliminary data.</text>
</comment>
<dbReference type="OrthoDB" id="1701341at2"/>
<dbReference type="InterPro" id="IPR021146">
    <property type="entry name" value="Phage_gp6-like_head-tail"/>
</dbReference>
<gene>
    <name evidence="1" type="ORF">F6H94_00255</name>
</gene>
<reference evidence="1 2" key="1">
    <citation type="submission" date="2019-09" db="EMBL/GenBank/DDBJ databases">
        <title>Draft genome sequence assemblies of isolates from the urinary tract.</title>
        <authorList>
            <person name="Mores C.R."/>
            <person name="Putonti C."/>
            <person name="Wolfe A.J."/>
        </authorList>
    </citation>
    <scope>NUCLEOTIDE SEQUENCE [LARGE SCALE GENOMIC DNA]</scope>
    <source>
        <strain evidence="1 2">UMB246</strain>
    </source>
</reference>
<accession>A0A5N1IKP4</accession>
<evidence type="ECO:0000313" key="2">
    <source>
        <dbReference type="Proteomes" id="UP000327236"/>
    </source>
</evidence>
<dbReference type="AlphaFoldDB" id="A0A5N1IKP4"/>
<evidence type="ECO:0000313" key="1">
    <source>
        <dbReference type="EMBL" id="KAA9324431.1"/>
    </source>
</evidence>
<proteinExistence type="predicted"/>
<organism evidence="1 2">
    <name type="scientific">Lactobacillus jensenii</name>
    <dbReference type="NCBI Taxonomy" id="109790"/>
    <lineage>
        <taxon>Bacteria</taxon>
        <taxon>Bacillati</taxon>
        <taxon>Bacillota</taxon>
        <taxon>Bacilli</taxon>
        <taxon>Lactobacillales</taxon>
        <taxon>Lactobacillaceae</taxon>
        <taxon>Lactobacillus</taxon>
    </lineage>
</organism>
<name>A0A5N1IKP4_LACJE</name>
<dbReference type="Pfam" id="PF05135">
    <property type="entry name" value="Phage_connect_1"/>
    <property type="match status" value="1"/>
</dbReference>
<dbReference type="EMBL" id="VYWW01000001">
    <property type="protein sequence ID" value="KAA9324431.1"/>
    <property type="molecule type" value="Genomic_DNA"/>
</dbReference>
<dbReference type="RefSeq" id="WP_151141200.1">
    <property type="nucleotide sequence ID" value="NZ_VYWW01000001.1"/>
</dbReference>